<keyword evidence="1" id="KW-0732">Signal</keyword>
<dbReference type="Gene3D" id="2.40.128.110">
    <property type="entry name" value="Lipid/polyisoprenoid-binding, YceI-like"/>
    <property type="match status" value="1"/>
</dbReference>
<dbReference type="InterPro" id="IPR036761">
    <property type="entry name" value="TTHA0802/YceI-like_sf"/>
</dbReference>
<dbReference type="OrthoDB" id="9811006at2"/>
<dbReference type="InterPro" id="IPR007372">
    <property type="entry name" value="Lipid/polyisoprenoid-bd_YceI"/>
</dbReference>
<gene>
    <name evidence="3" type="ORF">DEM34_15255</name>
</gene>
<evidence type="ECO:0000313" key="4">
    <source>
        <dbReference type="Proteomes" id="UP000245474"/>
    </source>
</evidence>
<reference evidence="3 4" key="1">
    <citation type="submission" date="2018-05" db="EMBL/GenBank/DDBJ databases">
        <title>Spiribacter halobius sp. nov., a moderately halophilic bacterium isolated from marine solar saltern.</title>
        <authorList>
            <person name="Zheng W.-S."/>
            <person name="Lu D.-C."/>
            <person name="Du Z.-J."/>
        </authorList>
    </citation>
    <scope>NUCLEOTIDE SEQUENCE [LARGE SCALE GENOMIC DNA]</scope>
    <source>
        <strain evidence="3 4">E85</strain>
    </source>
</reference>
<dbReference type="SUPFAM" id="SSF101874">
    <property type="entry name" value="YceI-like"/>
    <property type="match status" value="1"/>
</dbReference>
<comment type="caution">
    <text evidence="3">The sequence shown here is derived from an EMBL/GenBank/DDBJ whole genome shotgun (WGS) entry which is preliminary data.</text>
</comment>
<dbReference type="SMART" id="SM00867">
    <property type="entry name" value="YceI"/>
    <property type="match status" value="1"/>
</dbReference>
<dbReference type="Pfam" id="PF04264">
    <property type="entry name" value="YceI"/>
    <property type="match status" value="1"/>
</dbReference>
<feature type="signal peptide" evidence="1">
    <location>
        <begin position="1"/>
        <end position="21"/>
    </location>
</feature>
<accession>A0A2U2MXJ9</accession>
<protein>
    <submittedName>
        <fullName evidence="3">Polyisoprenoid-binding protein</fullName>
    </submittedName>
</protein>
<name>A0A2U2MXJ9_9GAMM</name>
<evidence type="ECO:0000259" key="2">
    <source>
        <dbReference type="SMART" id="SM00867"/>
    </source>
</evidence>
<dbReference type="PANTHER" id="PTHR34406:SF1">
    <property type="entry name" value="PROTEIN YCEI"/>
    <property type="match status" value="1"/>
</dbReference>
<dbReference type="AlphaFoldDB" id="A0A2U2MXJ9"/>
<dbReference type="EMBL" id="QFFI01000029">
    <property type="protein sequence ID" value="PWG61631.1"/>
    <property type="molecule type" value="Genomic_DNA"/>
</dbReference>
<feature type="domain" description="Lipid/polyisoprenoid-binding YceI-like" evidence="2">
    <location>
        <begin position="24"/>
        <end position="187"/>
    </location>
</feature>
<keyword evidence="4" id="KW-1185">Reference proteome</keyword>
<feature type="chain" id="PRO_5015520967" evidence="1">
    <location>
        <begin position="22"/>
        <end position="190"/>
    </location>
</feature>
<sequence>MSRVVKAFLVAGALLPGAALAQQTYEIDPTHTYPNFTVDHLGFSLMHGRFNETTGTIVMDREGDGSSVSVTIQADSIDTGYDERDEHLRSGDFFDVENYPEITYESREVIFHDEDSATVLGELTLLGETRPVSLAVSAINCGENPMSGAATCGFNAYATINRSDFGMNYALPAVGDQINIRIEAEGILQE</sequence>
<organism evidence="3 4">
    <name type="scientific">Sediminicurvatus halobius</name>
    <dbReference type="NCBI Taxonomy" id="2182432"/>
    <lineage>
        <taxon>Bacteria</taxon>
        <taxon>Pseudomonadati</taxon>
        <taxon>Pseudomonadota</taxon>
        <taxon>Gammaproteobacteria</taxon>
        <taxon>Chromatiales</taxon>
        <taxon>Ectothiorhodospiraceae</taxon>
        <taxon>Sediminicurvatus</taxon>
    </lineage>
</organism>
<proteinExistence type="predicted"/>
<evidence type="ECO:0000256" key="1">
    <source>
        <dbReference type="SAM" id="SignalP"/>
    </source>
</evidence>
<evidence type="ECO:0000313" key="3">
    <source>
        <dbReference type="EMBL" id="PWG61631.1"/>
    </source>
</evidence>
<dbReference type="RefSeq" id="WP_109679696.1">
    <property type="nucleotide sequence ID" value="NZ_CP086615.1"/>
</dbReference>
<dbReference type="Proteomes" id="UP000245474">
    <property type="component" value="Unassembled WGS sequence"/>
</dbReference>
<dbReference type="PANTHER" id="PTHR34406">
    <property type="entry name" value="PROTEIN YCEI"/>
    <property type="match status" value="1"/>
</dbReference>